<accession>A0ABW3AYA9</accession>
<protein>
    <recommendedName>
        <fullName evidence="4">phosphoglycolate phosphatase</fullName>
        <ecNumber evidence="4">3.1.3.18</ecNumber>
    </recommendedName>
</protein>
<sequence length="219" mass="25574">MPIRNIFFDFDGVLAESVSAKTDAFKEMYLPHGEDIAKSVVEYHINHGGVSRFQKFRHWEKEFFGKDLSDVELNRMANRFSELVLQKVIDSKAVPDSLWFLKKYANTLRFWVITGTPTIEIEKIAVSRGIDHYFEGLHGSPENKRYWSEYLLDTFDLNREETLFLGDATTDMDAAQFSNLHFALRNNEENKGLFKDYTGLQFDTFKQLEKLLIEQKLLP</sequence>
<dbReference type="Proteomes" id="UP001597012">
    <property type="component" value="Unassembled WGS sequence"/>
</dbReference>
<proteinExistence type="inferred from homology"/>
<dbReference type="Gene3D" id="1.10.150.240">
    <property type="entry name" value="Putative phosphatase, domain 2"/>
    <property type="match status" value="1"/>
</dbReference>
<comment type="similarity">
    <text evidence="3">Belongs to the HAD-like hydrolase superfamily. CbbY/CbbZ/Gph/YieH family.</text>
</comment>
<dbReference type="InterPro" id="IPR023198">
    <property type="entry name" value="PGP-like_dom2"/>
</dbReference>
<organism evidence="5 6">
    <name type="scientific">Maribacter chungangensis</name>
    <dbReference type="NCBI Taxonomy" id="1069117"/>
    <lineage>
        <taxon>Bacteria</taxon>
        <taxon>Pseudomonadati</taxon>
        <taxon>Bacteroidota</taxon>
        <taxon>Flavobacteriia</taxon>
        <taxon>Flavobacteriales</taxon>
        <taxon>Flavobacteriaceae</taxon>
        <taxon>Maribacter</taxon>
    </lineage>
</organism>
<comment type="pathway">
    <text evidence="2">Organic acid metabolism; glycolate biosynthesis; glycolate from 2-phosphoglycolate: step 1/1.</text>
</comment>
<dbReference type="InterPro" id="IPR023214">
    <property type="entry name" value="HAD_sf"/>
</dbReference>
<gene>
    <name evidence="5" type="ORF">ACFQZJ_00135</name>
</gene>
<keyword evidence="5" id="KW-0378">Hydrolase</keyword>
<reference evidence="6" key="1">
    <citation type="journal article" date="2019" name="Int. J. Syst. Evol. Microbiol.">
        <title>The Global Catalogue of Microorganisms (GCM) 10K type strain sequencing project: providing services to taxonomists for standard genome sequencing and annotation.</title>
        <authorList>
            <consortium name="The Broad Institute Genomics Platform"/>
            <consortium name="The Broad Institute Genome Sequencing Center for Infectious Disease"/>
            <person name="Wu L."/>
            <person name="Ma J."/>
        </authorList>
    </citation>
    <scope>NUCLEOTIDE SEQUENCE [LARGE SCALE GENOMIC DNA]</scope>
    <source>
        <strain evidence="6">CCUG 61948</strain>
    </source>
</reference>
<dbReference type="GO" id="GO:0016787">
    <property type="term" value="F:hydrolase activity"/>
    <property type="evidence" value="ECO:0007669"/>
    <property type="project" value="UniProtKB-KW"/>
</dbReference>
<dbReference type="PANTHER" id="PTHR43434">
    <property type="entry name" value="PHOSPHOGLYCOLATE PHOSPHATASE"/>
    <property type="match status" value="1"/>
</dbReference>
<dbReference type="SFLD" id="SFLDS00003">
    <property type="entry name" value="Haloacid_Dehalogenase"/>
    <property type="match status" value="1"/>
</dbReference>
<keyword evidence="6" id="KW-1185">Reference proteome</keyword>
<dbReference type="InterPro" id="IPR041492">
    <property type="entry name" value="HAD_2"/>
</dbReference>
<dbReference type="Pfam" id="PF13419">
    <property type="entry name" value="HAD_2"/>
    <property type="match status" value="1"/>
</dbReference>
<dbReference type="EMBL" id="JBHTHY010000003">
    <property type="protein sequence ID" value="MFD0795850.1"/>
    <property type="molecule type" value="Genomic_DNA"/>
</dbReference>
<dbReference type="SFLD" id="SFLDG01129">
    <property type="entry name" value="C1.5:_HAD__Beta-PGM__Phosphata"/>
    <property type="match status" value="1"/>
</dbReference>
<evidence type="ECO:0000313" key="5">
    <source>
        <dbReference type="EMBL" id="MFD0795850.1"/>
    </source>
</evidence>
<evidence type="ECO:0000313" key="6">
    <source>
        <dbReference type="Proteomes" id="UP001597012"/>
    </source>
</evidence>
<comment type="caution">
    <text evidence="5">The sequence shown here is derived from an EMBL/GenBank/DDBJ whole genome shotgun (WGS) entry which is preliminary data.</text>
</comment>
<dbReference type="InterPro" id="IPR036412">
    <property type="entry name" value="HAD-like_sf"/>
</dbReference>
<dbReference type="RefSeq" id="WP_379931514.1">
    <property type="nucleotide sequence ID" value="NZ_JBHTHY010000003.1"/>
</dbReference>
<dbReference type="PANTHER" id="PTHR43434:SF1">
    <property type="entry name" value="PHOSPHOGLYCOLATE PHOSPHATASE"/>
    <property type="match status" value="1"/>
</dbReference>
<evidence type="ECO:0000256" key="4">
    <source>
        <dbReference type="ARBA" id="ARBA00013078"/>
    </source>
</evidence>
<dbReference type="SUPFAM" id="SSF56784">
    <property type="entry name" value="HAD-like"/>
    <property type="match status" value="1"/>
</dbReference>
<dbReference type="Gene3D" id="3.40.50.1000">
    <property type="entry name" value="HAD superfamily/HAD-like"/>
    <property type="match status" value="1"/>
</dbReference>
<evidence type="ECO:0000256" key="2">
    <source>
        <dbReference type="ARBA" id="ARBA00004818"/>
    </source>
</evidence>
<comment type="catalytic activity">
    <reaction evidence="1">
        <text>2-phosphoglycolate + H2O = glycolate + phosphate</text>
        <dbReference type="Rhea" id="RHEA:14369"/>
        <dbReference type="ChEBI" id="CHEBI:15377"/>
        <dbReference type="ChEBI" id="CHEBI:29805"/>
        <dbReference type="ChEBI" id="CHEBI:43474"/>
        <dbReference type="ChEBI" id="CHEBI:58033"/>
        <dbReference type="EC" id="3.1.3.18"/>
    </reaction>
</comment>
<dbReference type="EC" id="3.1.3.18" evidence="4"/>
<evidence type="ECO:0000256" key="1">
    <source>
        <dbReference type="ARBA" id="ARBA00000830"/>
    </source>
</evidence>
<name>A0ABW3AYA9_9FLAO</name>
<dbReference type="InterPro" id="IPR050155">
    <property type="entry name" value="HAD-like_hydrolase_sf"/>
</dbReference>
<evidence type="ECO:0000256" key="3">
    <source>
        <dbReference type="ARBA" id="ARBA00006171"/>
    </source>
</evidence>